<keyword evidence="2" id="KW-0813">Transport</keyword>
<organism evidence="8 9">
    <name type="scientific">Microbulbifer aggregans</name>
    <dbReference type="NCBI Taxonomy" id="1769779"/>
    <lineage>
        <taxon>Bacteria</taxon>
        <taxon>Pseudomonadati</taxon>
        <taxon>Pseudomonadota</taxon>
        <taxon>Gammaproteobacteria</taxon>
        <taxon>Cellvibrionales</taxon>
        <taxon>Microbulbiferaceae</taxon>
        <taxon>Microbulbifer</taxon>
    </lineage>
</organism>
<keyword evidence="4" id="KW-1015">Disulfide bond</keyword>
<dbReference type="EMBL" id="CP014143">
    <property type="protein sequence ID" value="AOS97439.1"/>
    <property type="molecule type" value="Genomic_DNA"/>
</dbReference>
<dbReference type="InterPro" id="IPR005746">
    <property type="entry name" value="Thioredoxin"/>
</dbReference>
<dbReference type="InterPro" id="IPR013766">
    <property type="entry name" value="Thioredoxin_domain"/>
</dbReference>
<dbReference type="PRINTS" id="PR00421">
    <property type="entry name" value="THIOREDOXIN"/>
</dbReference>
<protein>
    <recommendedName>
        <fullName evidence="6">Thioredoxin</fullName>
    </recommendedName>
</protein>
<dbReference type="PROSITE" id="PS51352">
    <property type="entry name" value="THIOREDOXIN_2"/>
    <property type="match status" value="1"/>
</dbReference>
<feature type="domain" description="Thioredoxin" evidence="7">
    <location>
        <begin position="1"/>
        <end position="111"/>
    </location>
</feature>
<dbReference type="SUPFAM" id="SSF48452">
    <property type="entry name" value="TPR-like"/>
    <property type="match status" value="1"/>
</dbReference>
<comment type="similarity">
    <text evidence="1">Belongs to the thioredoxin family.</text>
</comment>
<keyword evidence="3" id="KW-0249">Electron transport</keyword>
<evidence type="ECO:0000256" key="6">
    <source>
        <dbReference type="NCBIfam" id="TIGR01068"/>
    </source>
</evidence>
<dbReference type="SUPFAM" id="SSF52833">
    <property type="entry name" value="Thioredoxin-like"/>
    <property type="match status" value="1"/>
</dbReference>
<evidence type="ECO:0000256" key="3">
    <source>
        <dbReference type="ARBA" id="ARBA00022982"/>
    </source>
</evidence>
<dbReference type="Pfam" id="PF14559">
    <property type="entry name" value="TPR_19"/>
    <property type="match status" value="1"/>
</dbReference>
<sequence>MNEFIVDVTAENAQQVLIDESMKRPVLVDFWADWCEPCKQLMPVLEKLANEYQGQFLLAKVNADTEQMLAGQLGVRSLPTVMVLKEGQPVDGFAGAQPEKQIREMLDKYLPKAWELQFQQAQKLVGEGKLDEALPVLRQVYTDSAERADVAKQLAAVLLELNRVPEAEEVLGKILLADQDADYQQLMSQLELKQQAAESPEIKALEQALASNPEDWESGYKLAVQYSQSHRHEEALELLLDILRSDMNFADGAAKQAYLDVVKSLGAGDPLAAKYQRKLMTLLY</sequence>
<dbReference type="RefSeq" id="WP_069947444.1">
    <property type="nucleotide sequence ID" value="NZ_CP014143.1"/>
</dbReference>
<evidence type="ECO:0000313" key="8">
    <source>
        <dbReference type="EMBL" id="AOS97439.1"/>
    </source>
</evidence>
<dbReference type="NCBIfam" id="TIGR01068">
    <property type="entry name" value="thioredoxin"/>
    <property type="match status" value="1"/>
</dbReference>
<dbReference type="CDD" id="cd02956">
    <property type="entry name" value="ybbN"/>
    <property type="match status" value="1"/>
</dbReference>
<dbReference type="Gene3D" id="1.25.40.10">
    <property type="entry name" value="Tetratricopeptide repeat domain"/>
    <property type="match status" value="2"/>
</dbReference>
<dbReference type="OrthoDB" id="9790390at2"/>
<keyword evidence="9" id="KW-1185">Reference proteome</keyword>
<name>A0A1C9W8F8_9GAMM</name>
<dbReference type="Pfam" id="PF14561">
    <property type="entry name" value="TPR_20"/>
    <property type="match status" value="1"/>
</dbReference>
<dbReference type="GO" id="GO:0006950">
    <property type="term" value="P:response to stress"/>
    <property type="evidence" value="ECO:0007669"/>
    <property type="project" value="UniProtKB-ARBA"/>
</dbReference>
<reference evidence="9" key="1">
    <citation type="submission" date="2016-01" db="EMBL/GenBank/DDBJ databases">
        <title>Complete genome sequence of Microbulbifer sp. CCB-MM1, a halophile isolated from Matang Mangrove Forest, Perak.</title>
        <authorList>
            <person name="Moh T.H."/>
            <person name="Dinesh B."/>
            <person name="Lau N.-S."/>
            <person name="Go F."/>
            <person name="Alexander Chong S.-C."/>
        </authorList>
    </citation>
    <scope>NUCLEOTIDE SEQUENCE [LARGE SCALE GENOMIC DNA]</scope>
    <source>
        <strain evidence="9">CCB-MM1</strain>
    </source>
</reference>
<gene>
    <name evidence="8" type="primary">trxA_3</name>
    <name evidence="8" type="ORF">AUP74_02009</name>
</gene>
<dbReference type="InterPro" id="IPR036249">
    <property type="entry name" value="Thioredoxin-like_sf"/>
</dbReference>
<dbReference type="FunFam" id="3.40.30.10:FF:000001">
    <property type="entry name" value="Thioredoxin"/>
    <property type="match status" value="1"/>
</dbReference>
<dbReference type="InterPro" id="IPR011990">
    <property type="entry name" value="TPR-like_helical_dom_sf"/>
</dbReference>
<dbReference type="Proteomes" id="UP000095672">
    <property type="component" value="Chromosome"/>
</dbReference>
<evidence type="ECO:0000259" key="7">
    <source>
        <dbReference type="PROSITE" id="PS51352"/>
    </source>
</evidence>
<dbReference type="GO" id="GO:0015035">
    <property type="term" value="F:protein-disulfide reductase activity"/>
    <property type="evidence" value="ECO:0007669"/>
    <property type="project" value="UniProtKB-UniRule"/>
</dbReference>
<dbReference type="PATRIC" id="fig|1769779.3.peg.2017"/>
<dbReference type="Gene3D" id="3.40.30.10">
    <property type="entry name" value="Glutaredoxin"/>
    <property type="match status" value="1"/>
</dbReference>
<evidence type="ECO:0000256" key="5">
    <source>
        <dbReference type="ARBA" id="ARBA00023284"/>
    </source>
</evidence>
<dbReference type="AlphaFoldDB" id="A0A1C9W8F8"/>
<keyword evidence="5" id="KW-0676">Redox-active center</keyword>
<evidence type="ECO:0000256" key="2">
    <source>
        <dbReference type="ARBA" id="ARBA00022448"/>
    </source>
</evidence>
<evidence type="ECO:0000256" key="4">
    <source>
        <dbReference type="ARBA" id="ARBA00023157"/>
    </source>
</evidence>
<dbReference type="PROSITE" id="PS00194">
    <property type="entry name" value="THIOREDOXIN_1"/>
    <property type="match status" value="1"/>
</dbReference>
<proteinExistence type="inferred from homology"/>
<dbReference type="PANTHER" id="PTHR45663:SF11">
    <property type="entry name" value="GEO12009P1"/>
    <property type="match status" value="1"/>
</dbReference>
<dbReference type="PANTHER" id="PTHR45663">
    <property type="entry name" value="GEO12009P1"/>
    <property type="match status" value="1"/>
</dbReference>
<dbReference type="KEGG" id="micc:AUP74_02009"/>
<evidence type="ECO:0000313" key="9">
    <source>
        <dbReference type="Proteomes" id="UP000095672"/>
    </source>
</evidence>
<dbReference type="InterPro" id="IPR017937">
    <property type="entry name" value="Thioredoxin_CS"/>
</dbReference>
<dbReference type="Pfam" id="PF00085">
    <property type="entry name" value="Thioredoxin"/>
    <property type="match status" value="1"/>
</dbReference>
<dbReference type="STRING" id="1769779.AUP74_02009"/>
<evidence type="ECO:0000256" key="1">
    <source>
        <dbReference type="ARBA" id="ARBA00008987"/>
    </source>
</evidence>
<accession>A0A1C9W8F8</accession>
<dbReference type="GO" id="GO:0005737">
    <property type="term" value="C:cytoplasm"/>
    <property type="evidence" value="ECO:0007669"/>
    <property type="project" value="TreeGrafter"/>
</dbReference>